<protein>
    <recommendedName>
        <fullName evidence="3">DUF2795 domain-containing protein</fullName>
    </recommendedName>
</protein>
<organism evidence="1 2">
    <name type="scientific">Methanoculleus sediminis</name>
    <dbReference type="NCBI Taxonomy" id="1550566"/>
    <lineage>
        <taxon>Archaea</taxon>
        <taxon>Methanobacteriati</taxon>
        <taxon>Methanobacteriota</taxon>
        <taxon>Stenosarchaea group</taxon>
        <taxon>Methanomicrobia</taxon>
        <taxon>Methanomicrobiales</taxon>
        <taxon>Methanomicrobiaceae</taxon>
        <taxon>Methanoculleus</taxon>
    </lineage>
</organism>
<sequence length="61" mass="6853">MTKSRIQEYLREAPYPATRQGLVDHAREAGASGDIVRALERLPERRYANPDAVIETIGMLV</sequence>
<reference evidence="1 2" key="1">
    <citation type="journal article" date="2015" name="Int. J. Syst. Evol. Microbiol.">
        <title>Methanoculleus sediminis sp. nov., a methanogen from sediments near a submarine mud volcano.</title>
        <authorList>
            <person name="Chen S.C."/>
            <person name="Chen M.F."/>
            <person name="Lai M.C."/>
            <person name="Weng C.Y."/>
            <person name="Wu S.Y."/>
            <person name="Lin S."/>
            <person name="Yang T.F."/>
            <person name="Chen P.C."/>
        </authorList>
    </citation>
    <scope>NUCLEOTIDE SEQUENCE [LARGE SCALE GENOMIC DNA]</scope>
    <source>
        <strain evidence="1 2">S3Fa</strain>
    </source>
</reference>
<gene>
    <name evidence="1" type="ORF">SZ63_10045</name>
</gene>
<dbReference type="Proteomes" id="UP000035301">
    <property type="component" value="Unassembled WGS sequence"/>
</dbReference>
<dbReference type="AlphaFoldDB" id="A0A0H1QXJ5"/>
<dbReference type="EMBL" id="JXOJ01000005">
    <property type="protein sequence ID" value="KLK87663.1"/>
    <property type="molecule type" value="Genomic_DNA"/>
</dbReference>
<keyword evidence="2" id="KW-1185">Reference proteome</keyword>
<proteinExistence type="predicted"/>
<comment type="caution">
    <text evidence="1">The sequence shown here is derived from an EMBL/GenBank/DDBJ whole genome shotgun (WGS) entry which is preliminary data.</text>
</comment>
<dbReference type="InterPro" id="IPR021527">
    <property type="entry name" value="DUF2795"/>
</dbReference>
<evidence type="ECO:0008006" key="3">
    <source>
        <dbReference type="Google" id="ProtNLM"/>
    </source>
</evidence>
<evidence type="ECO:0000313" key="2">
    <source>
        <dbReference type="Proteomes" id="UP000035301"/>
    </source>
</evidence>
<name>A0A0H1QXJ5_9EURY</name>
<dbReference type="PATRIC" id="fig|1550566.3.peg.2188"/>
<dbReference type="Pfam" id="PF11387">
    <property type="entry name" value="DUF2795"/>
    <property type="match status" value="1"/>
</dbReference>
<accession>A0A0H1QXJ5</accession>
<evidence type="ECO:0000313" key="1">
    <source>
        <dbReference type="EMBL" id="KLK87663.1"/>
    </source>
</evidence>